<evidence type="ECO:0000313" key="7">
    <source>
        <dbReference type="Proteomes" id="UP000244248"/>
    </source>
</evidence>
<dbReference type="GO" id="GO:0016705">
    <property type="term" value="F:oxidoreductase activity, acting on paired donors, with incorporation or reduction of molecular oxygen"/>
    <property type="evidence" value="ECO:0007669"/>
    <property type="project" value="InterPro"/>
</dbReference>
<keyword evidence="4 5" id="KW-0408">Iron</keyword>
<evidence type="ECO:0000256" key="4">
    <source>
        <dbReference type="ARBA" id="ARBA00023004"/>
    </source>
</evidence>
<comment type="cofactor">
    <cofactor evidence="5">
        <name>heme</name>
        <dbReference type="ChEBI" id="CHEBI:30413"/>
    </cofactor>
</comment>
<accession>A0A2T5MBX8</accession>
<feature type="binding site" description="axial binding residue" evidence="5">
    <location>
        <position position="400"/>
    </location>
    <ligand>
        <name>heme</name>
        <dbReference type="ChEBI" id="CHEBI:30413"/>
    </ligand>
    <ligandPart>
        <name>Fe</name>
        <dbReference type="ChEBI" id="CHEBI:18248"/>
    </ligandPart>
</feature>
<dbReference type="InterPro" id="IPR002403">
    <property type="entry name" value="Cyt_P450_E_grp-IV"/>
</dbReference>
<reference evidence="6 7" key="1">
    <citation type="submission" date="2018-04" db="EMBL/GenBank/DDBJ databases">
        <title>Novel species isolated from glacier.</title>
        <authorList>
            <person name="Liu Q."/>
            <person name="Xin Y.-H."/>
        </authorList>
    </citation>
    <scope>NUCLEOTIDE SEQUENCE [LARGE SCALE GENOMIC DNA]</scope>
    <source>
        <strain evidence="6 7">GT1R17</strain>
    </source>
</reference>
<dbReference type="InterPro" id="IPR050529">
    <property type="entry name" value="CYP450_sterol_14alpha_dmase"/>
</dbReference>
<evidence type="ECO:0000256" key="1">
    <source>
        <dbReference type="ARBA" id="ARBA00010617"/>
    </source>
</evidence>
<protein>
    <submittedName>
        <fullName evidence="6">Cytochrome P450</fullName>
    </submittedName>
</protein>
<dbReference type="Pfam" id="PF13459">
    <property type="entry name" value="Fer4_15"/>
    <property type="match status" value="1"/>
</dbReference>
<dbReference type="Pfam" id="PF00067">
    <property type="entry name" value="p450"/>
    <property type="match status" value="1"/>
</dbReference>
<dbReference type="CDD" id="cd11042">
    <property type="entry name" value="CYP51-like"/>
    <property type="match status" value="1"/>
</dbReference>
<dbReference type="SUPFAM" id="SSF48264">
    <property type="entry name" value="Cytochrome P450"/>
    <property type="match status" value="1"/>
</dbReference>
<evidence type="ECO:0000256" key="3">
    <source>
        <dbReference type="ARBA" id="ARBA00022723"/>
    </source>
</evidence>
<dbReference type="RefSeq" id="WP_107941425.1">
    <property type="nucleotide sequence ID" value="NZ_QANS01000007.1"/>
</dbReference>
<dbReference type="InterPro" id="IPR001128">
    <property type="entry name" value="Cyt_P450"/>
</dbReference>
<dbReference type="PRINTS" id="PR00465">
    <property type="entry name" value="EP450IV"/>
</dbReference>
<name>A0A2T5MBX8_9GAMM</name>
<dbReference type="OrthoDB" id="9764248at2"/>
<dbReference type="Gene3D" id="1.10.630.10">
    <property type="entry name" value="Cytochrome P450"/>
    <property type="match status" value="1"/>
</dbReference>
<dbReference type="PANTHER" id="PTHR24304">
    <property type="entry name" value="CYTOCHROME P450 FAMILY 7"/>
    <property type="match status" value="1"/>
</dbReference>
<evidence type="ECO:0000313" key="6">
    <source>
        <dbReference type="EMBL" id="PTU30079.1"/>
    </source>
</evidence>
<sequence length="564" mass="63249">MNAPTTIKPQQGSAPPKAKGGLPWIGQMFNFAANPYKFMEKVATTTGEIASFTMLGQNIVLLTGDEASEVFYRSTDDQLDQSAAYKLMTPIFGPGIIFDAPNDRKNEQLKMLMPALRMEAMRDHSHKIVQEVEDIIANWGDSGEIELVEFMKQLTINTASHCLLGREFRYELSEEFAHIYHDLEQGVNPLAYNFPNLPIPKFKRRDRARVRLQELVGAIVKKRTAQTEKPSDLFQSLIDMRYADGTKLDDNEITGMLIGAIFAGHHTSSGTAAWVLLELLKDRSLLRKTQAELDAILGENGEVSFNSVREMNILENVLKEVLRLHPPLIVLMRKVSQDLQFKNYTIKAGDMVWASPPVTHRLSRLFTNPLKFDPDRFSPERKEDKNLMAYQPFGGGRHKCSGNAFAMFQIKAIFAVLLRRYDFELMAPPETYVDDYTQMIVQPKSPSKIRYRMRKDHAHPMRGAGATDAASVAEAIAGGCPFHAAAAKAAAPAEAPKPKVFKVVVDRGLCQGHAMCMGEAPETFHVDSNNNLEIRKPEIKAEEMEKVEQAVKFCPNSALKIVHE</sequence>
<comment type="caution">
    <text evidence="6">The sequence shown here is derived from an EMBL/GenBank/DDBJ whole genome shotgun (WGS) entry which is preliminary data.</text>
</comment>
<keyword evidence="2 5" id="KW-0349">Heme</keyword>
<keyword evidence="3 5" id="KW-0479">Metal-binding</keyword>
<dbReference type="AlphaFoldDB" id="A0A2T5MBX8"/>
<dbReference type="GO" id="GO:0005506">
    <property type="term" value="F:iron ion binding"/>
    <property type="evidence" value="ECO:0007669"/>
    <property type="project" value="InterPro"/>
</dbReference>
<evidence type="ECO:0000256" key="5">
    <source>
        <dbReference type="PIRSR" id="PIRSR602403-1"/>
    </source>
</evidence>
<comment type="similarity">
    <text evidence="1">Belongs to the cytochrome P450 family.</text>
</comment>
<dbReference type="InterPro" id="IPR036396">
    <property type="entry name" value="Cyt_P450_sf"/>
</dbReference>
<keyword evidence="7" id="KW-1185">Reference proteome</keyword>
<dbReference type="GO" id="GO:0004497">
    <property type="term" value="F:monooxygenase activity"/>
    <property type="evidence" value="ECO:0007669"/>
    <property type="project" value="InterPro"/>
</dbReference>
<organism evidence="6 7">
    <name type="scientific">Stenotrophobium rhamnosiphilum</name>
    <dbReference type="NCBI Taxonomy" id="2029166"/>
    <lineage>
        <taxon>Bacteria</taxon>
        <taxon>Pseudomonadati</taxon>
        <taxon>Pseudomonadota</taxon>
        <taxon>Gammaproteobacteria</taxon>
        <taxon>Nevskiales</taxon>
        <taxon>Nevskiaceae</taxon>
        <taxon>Stenotrophobium</taxon>
    </lineage>
</organism>
<dbReference type="EMBL" id="QANS01000007">
    <property type="protein sequence ID" value="PTU30079.1"/>
    <property type="molecule type" value="Genomic_DNA"/>
</dbReference>
<evidence type="ECO:0000256" key="2">
    <source>
        <dbReference type="ARBA" id="ARBA00022617"/>
    </source>
</evidence>
<dbReference type="PANTHER" id="PTHR24304:SF2">
    <property type="entry name" value="24-HYDROXYCHOLESTEROL 7-ALPHA-HYDROXYLASE"/>
    <property type="match status" value="1"/>
</dbReference>
<dbReference type="Proteomes" id="UP000244248">
    <property type="component" value="Unassembled WGS sequence"/>
</dbReference>
<proteinExistence type="inferred from homology"/>
<dbReference type="SUPFAM" id="SSF54862">
    <property type="entry name" value="4Fe-4S ferredoxins"/>
    <property type="match status" value="1"/>
</dbReference>
<dbReference type="PRINTS" id="PR00385">
    <property type="entry name" value="P450"/>
</dbReference>
<dbReference type="GO" id="GO:0020037">
    <property type="term" value="F:heme binding"/>
    <property type="evidence" value="ECO:0007669"/>
    <property type="project" value="InterPro"/>
</dbReference>
<dbReference type="Gene3D" id="3.30.70.20">
    <property type="match status" value="1"/>
</dbReference>
<gene>
    <name evidence="6" type="ORF">CJD38_16155</name>
</gene>